<reference evidence="3" key="1">
    <citation type="submission" date="2016-09" db="EMBL/GenBank/DDBJ databases">
        <authorList>
            <person name="Greninger A.L."/>
            <person name="Jerome K.R."/>
            <person name="Mcnair B."/>
            <person name="Wallis C."/>
            <person name="Fang F."/>
        </authorList>
    </citation>
    <scope>NUCLEOTIDE SEQUENCE [LARGE SCALE GENOMIC DNA]</scope>
    <source>
        <strain evidence="3">M6</strain>
    </source>
</reference>
<sequence>MSSLKNRVIRVAVGSAAAVGILTAPTLLTGAPVTPQAQPCYNGIVVGNPWATSCNFGPRPPRVRGSAPDQTAIIACRNIPGCLSWYVNGPW</sequence>
<organism evidence="2 3">
    <name type="scientific">Mycolicibacterium flavescens</name>
    <name type="common">Mycobacterium flavescens</name>
    <dbReference type="NCBI Taxonomy" id="1776"/>
    <lineage>
        <taxon>Bacteria</taxon>
        <taxon>Bacillati</taxon>
        <taxon>Actinomycetota</taxon>
        <taxon>Actinomycetes</taxon>
        <taxon>Mycobacteriales</taxon>
        <taxon>Mycobacteriaceae</taxon>
        <taxon>Mycolicibacterium</taxon>
    </lineage>
</organism>
<protein>
    <recommendedName>
        <fullName evidence="4">Secreted protein</fullName>
    </recommendedName>
</protein>
<dbReference type="EMBL" id="MIHA01000003">
    <property type="protein sequence ID" value="ODQ91580.1"/>
    <property type="molecule type" value="Genomic_DNA"/>
</dbReference>
<feature type="chain" id="PRO_5038485709" description="Secreted protein" evidence="1">
    <location>
        <begin position="31"/>
        <end position="91"/>
    </location>
</feature>
<dbReference type="AlphaFoldDB" id="A0A1E3RP02"/>
<evidence type="ECO:0000256" key="1">
    <source>
        <dbReference type="SAM" id="SignalP"/>
    </source>
</evidence>
<dbReference type="STRING" id="1776.BHQ18_05750"/>
<evidence type="ECO:0000313" key="2">
    <source>
        <dbReference type="EMBL" id="ODQ91580.1"/>
    </source>
</evidence>
<evidence type="ECO:0000313" key="3">
    <source>
        <dbReference type="Proteomes" id="UP000094053"/>
    </source>
</evidence>
<name>A0A1E3RP02_MYCFV</name>
<accession>A0A1E3RP02</accession>
<keyword evidence="3" id="KW-1185">Reference proteome</keyword>
<gene>
    <name evidence="2" type="ORF">BHQ18_05750</name>
</gene>
<feature type="signal peptide" evidence="1">
    <location>
        <begin position="1"/>
        <end position="30"/>
    </location>
</feature>
<keyword evidence="1" id="KW-0732">Signal</keyword>
<dbReference type="Proteomes" id="UP000094053">
    <property type="component" value="Unassembled WGS sequence"/>
</dbReference>
<proteinExistence type="predicted"/>
<evidence type="ECO:0008006" key="4">
    <source>
        <dbReference type="Google" id="ProtNLM"/>
    </source>
</evidence>
<dbReference type="RefSeq" id="WP_069412603.1">
    <property type="nucleotide sequence ID" value="NZ_JACKUL010000025.1"/>
</dbReference>
<comment type="caution">
    <text evidence="2">The sequence shown here is derived from an EMBL/GenBank/DDBJ whole genome shotgun (WGS) entry which is preliminary data.</text>
</comment>